<feature type="compositionally biased region" description="Polar residues" evidence="1">
    <location>
        <begin position="134"/>
        <end position="143"/>
    </location>
</feature>
<name>A0ABP8XEL3_9ACTN</name>
<protein>
    <submittedName>
        <fullName evidence="2">Uncharacterized protein</fullName>
    </submittedName>
</protein>
<keyword evidence="3" id="KW-1185">Reference proteome</keyword>
<dbReference type="EMBL" id="BAABKM010000002">
    <property type="protein sequence ID" value="GAA4704307.1"/>
    <property type="molecule type" value="Genomic_DNA"/>
</dbReference>
<gene>
    <name evidence="2" type="ORF">GCM10023349_22300</name>
</gene>
<organism evidence="2 3">
    <name type="scientific">Nocardioides conyzicola</name>
    <dbReference type="NCBI Taxonomy" id="1651781"/>
    <lineage>
        <taxon>Bacteria</taxon>
        <taxon>Bacillati</taxon>
        <taxon>Actinomycetota</taxon>
        <taxon>Actinomycetes</taxon>
        <taxon>Propionibacteriales</taxon>
        <taxon>Nocardioidaceae</taxon>
        <taxon>Nocardioides</taxon>
    </lineage>
</organism>
<sequence>MNRSTNTAVTIAATALLLGGLVGCGGSDSDGGSDASGSKADSGTVSQDDFCTKFNDLYTQLVAADPEDTSAAVKGMKDWAGDMEDLGTPEDMPDDVRDGFDVVISTIKDVDDDASVEDLSNLDSELSEADNKSAETFSDWTQDNCDDPELPTPSPSAS</sequence>
<dbReference type="Proteomes" id="UP001499974">
    <property type="component" value="Unassembled WGS sequence"/>
</dbReference>
<reference evidence="3" key="1">
    <citation type="journal article" date="2019" name="Int. J. Syst. Evol. Microbiol.">
        <title>The Global Catalogue of Microorganisms (GCM) 10K type strain sequencing project: providing services to taxonomists for standard genome sequencing and annotation.</title>
        <authorList>
            <consortium name="The Broad Institute Genomics Platform"/>
            <consortium name="The Broad Institute Genome Sequencing Center for Infectious Disease"/>
            <person name="Wu L."/>
            <person name="Ma J."/>
        </authorList>
    </citation>
    <scope>NUCLEOTIDE SEQUENCE [LARGE SCALE GENOMIC DNA]</scope>
    <source>
        <strain evidence="3">JCM 18531</strain>
    </source>
</reference>
<evidence type="ECO:0000313" key="2">
    <source>
        <dbReference type="EMBL" id="GAA4704307.1"/>
    </source>
</evidence>
<evidence type="ECO:0000313" key="3">
    <source>
        <dbReference type="Proteomes" id="UP001499974"/>
    </source>
</evidence>
<dbReference type="RefSeq" id="WP_345521336.1">
    <property type="nucleotide sequence ID" value="NZ_BAABKM010000002.1"/>
</dbReference>
<feature type="region of interest" description="Disordered" evidence="1">
    <location>
        <begin position="121"/>
        <end position="158"/>
    </location>
</feature>
<accession>A0ABP8XEL3</accession>
<feature type="region of interest" description="Disordered" evidence="1">
    <location>
        <begin position="27"/>
        <end position="46"/>
    </location>
</feature>
<evidence type="ECO:0000256" key="1">
    <source>
        <dbReference type="SAM" id="MobiDB-lite"/>
    </source>
</evidence>
<comment type="caution">
    <text evidence="2">The sequence shown here is derived from an EMBL/GenBank/DDBJ whole genome shotgun (WGS) entry which is preliminary data.</text>
</comment>
<feature type="compositionally biased region" description="Low complexity" evidence="1">
    <location>
        <begin position="30"/>
        <end position="44"/>
    </location>
</feature>
<proteinExistence type="predicted"/>